<protein>
    <submittedName>
        <fullName evidence="1">Uncharacterized protein</fullName>
    </submittedName>
</protein>
<proteinExistence type="predicted"/>
<keyword evidence="2" id="KW-1185">Reference proteome</keyword>
<accession>A0ACB9RT21</accession>
<gene>
    <name evidence="1" type="ORF">MLD38_007624</name>
</gene>
<reference evidence="2" key="1">
    <citation type="journal article" date="2023" name="Front. Plant Sci.">
        <title>Chromosomal-level genome assembly of Melastoma candidum provides insights into trichome evolution.</title>
        <authorList>
            <person name="Zhong Y."/>
            <person name="Wu W."/>
            <person name="Sun C."/>
            <person name="Zou P."/>
            <person name="Liu Y."/>
            <person name="Dai S."/>
            <person name="Zhou R."/>
        </authorList>
    </citation>
    <scope>NUCLEOTIDE SEQUENCE [LARGE SCALE GENOMIC DNA]</scope>
</reference>
<dbReference type="EMBL" id="CM042882">
    <property type="protein sequence ID" value="KAI4381563.1"/>
    <property type="molecule type" value="Genomic_DNA"/>
</dbReference>
<sequence length="457" mass="50522">MKQMKVETVSTTRIRPASPTPFHLRILHLSLLDQLLPPSLYGAILLFYTSPPSSMKTVDEKLGVLFKSLAETLVLFYPLAGKLRPDGVSIDCDDEGAFVVVSHTDSRLEGLLSRPDPTLLERFVPARDQETMKSAKDTVLLLQFTTFGCGGIAISICPSHKLMDASSICTFVRTWSTITTRDSHEHFSQLVKLPKFIGSSLLPPNKTLPTMKSSSASLSGPISGFAGVTRRFIFTASKVAELKDRCSIFPEIGEKRPTRVEAVQALILKCTIRAASTQSKSRHTSVVFQSVNLRKRMDPPLPDNAVGNLSWTQPVSLGDGLNIELCEVVIKIRKVLDDFYDGRAARFVGEEGAAVIAECLREKHEMLSVGGNFYGVTSLCRFPFYEMDFGWGKPAWFVGPSVFNNFFVLTDTKSGDGVEAWMTLDAKEMDILTRDAEFLAYATADPVDGLNLYRCRL</sequence>
<comment type="caution">
    <text evidence="1">The sequence shown here is derived from an EMBL/GenBank/DDBJ whole genome shotgun (WGS) entry which is preliminary data.</text>
</comment>
<evidence type="ECO:0000313" key="2">
    <source>
        <dbReference type="Proteomes" id="UP001057402"/>
    </source>
</evidence>
<dbReference type="Proteomes" id="UP001057402">
    <property type="component" value="Chromosome 3"/>
</dbReference>
<evidence type="ECO:0000313" key="1">
    <source>
        <dbReference type="EMBL" id="KAI4381563.1"/>
    </source>
</evidence>
<organism evidence="1 2">
    <name type="scientific">Melastoma candidum</name>
    <dbReference type="NCBI Taxonomy" id="119954"/>
    <lineage>
        <taxon>Eukaryota</taxon>
        <taxon>Viridiplantae</taxon>
        <taxon>Streptophyta</taxon>
        <taxon>Embryophyta</taxon>
        <taxon>Tracheophyta</taxon>
        <taxon>Spermatophyta</taxon>
        <taxon>Magnoliopsida</taxon>
        <taxon>eudicotyledons</taxon>
        <taxon>Gunneridae</taxon>
        <taxon>Pentapetalae</taxon>
        <taxon>rosids</taxon>
        <taxon>malvids</taxon>
        <taxon>Myrtales</taxon>
        <taxon>Melastomataceae</taxon>
        <taxon>Melastomatoideae</taxon>
        <taxon>Melastomateae</taxon>
        <taxon>Melastoma</taxon>
    </lineage>
</organism>
<name>A0ACB9RT21_9MYRT</name>